<keyword evidence="5 6" id="KW-0472">Membrane</keyword>
<keyword evidence="9" id="KW-1185">Reference proteome</keyword>
<evidence type="ECO:0000313" key="8">
    <source>
        <dbReference type="EMBL" id="TCJ29895.1"/>
    </source>
</evidence>
<dbReference type="Proteomes" id="UP000295453">
    <property type="component" value="Unassembled WGS sequence"/>
</dbReference>
<feature type="transmembrane region" description="Helical" evidence="6">
    <location>
        <begin position="38"/>
        <end position="60"/>
    </location>
</feature>
<evidence type="ECO:0000256" key="1">
    <source>
        <dbReference type="ARBA" id="ARBA00004651"/>
    </source>
</evidence>
<gene>
    <name evidence="8" type="ORF">EPD65_06245</name>
</gene>
<feature type="transmembrane region" description="Helical" evidence="6">
    <location>
        <begin position="6"/>
        <end position="26"/>
    </location>
</feature>
<dbReference type="AlphaFoldDB" id="A0A4R1CHH7"/>
<evidence type="ECO:0000256" key="5">
    <source>
        <dbReference type="ARBA" id="ARBA00023136"/>
    </source>
</evidence>
<evidence type="ECO:0000256" key="3">
    <source>
        <dbReference type="ARBA" id="ARBA00022692"/>
    </source>
</evidence>
<keyword evidence="3 6" id="KW-0812">Transmembrane</keyword>
<feature type="transmembrane region" description="Helical" evidence="6">
    <location>
        <begin position="218"/>
        <end position="239"/>
    </location>
</feature>
<dbReference type="PANTHER" id="PTHR35007">
    <property type="entry name" value="INTEGRAL MEMBRANE PROTEIN-RELATED"/>
    <property type="match status" value="1"/>
</dbReference>
<dbReference type="InterPro" id="IPR018076">
    <property type="entry name" value="T2SS_GspF_dom"/>
</dbReference>
<keyword evidence="2" id="KW-1003">Cell membrane</keyword>
<evidence type="ECO:0000256" key="6">
    <source>
        <dbReference type="SAM" id="Phobius"/>
    </source>
</evidence>
<reference evidence="8 9" key="1">
    <citation type="submission" date="2019-03" db="EMBL/GenBank/DDBJ databases">
        <authorList>
            <person name="Kim M.K.M."/>
        </authorList>
    </citation>
    <scope>NUCLEOTIDE SEQUENCE [LARGE SCALE GENOMIC DNA]</scope>
    <source>
        <strain evidence="8 9">18JY15-6</strain>
    </source>
</reference>
<dbReference type="GO" id="GO:0005886">
    <property type="term" value="C:plasma membrane"/>
    <property type="evidence" value="ECO:0007669"/>
    <property type="project" value="UniProtKB-SubCell"/>
</dbReference>
<organism evidence="8 9">
    <name type="scientific">Nocardioides jejuensis</name>
    <dbReference type="NCBI Taxonomy" id="2502782"/>
    <lineage>
        <taxon>Bacteria</taxon>
        <taxon>Bacillati</taxon>
        <taxon>Actinomycetota</taxon>
        <taxon>Actinomycetes</taxon>
        <taxon>Propionibacteriales</taxon>
        <taxon>Nocardioidaceae</taxon>
        <taxon>Nocardioides</taxon>
    </lineage>
</organism>
<feature type="transmembrane region" description="Helical" evidence="6">
    <location>
        <begin position="66"/>
        <end position="90"/>
    </location>
</feature>
<evidence type="ECO:0000313" key="9">
    <source>
        <dbReference type="Proteomes" id="UP000295453"/>
    </source>
</evidence>
<keyword evidence="4 6" id="KW-1133">Transmembrane helix</keyword>
<accession>A0A4R1CHH7</accession>
<proteinExistence type="predicted"/>
<evidence type="ECO:0000256" key="2">
    <source>
        <dbReference type="ARBA" id="ARBA00022475"/>
    </source>
</evidence>
<name>A0A4R1CHH7_9ACTN</name>
<comment type="caution">
    <text evidence="8">The sequence shown here is derived from an EMBL/GenBank/DDBJ whole genome shotgun (WGS) entry which is preliminary data.</text>
</comment>
<evidence type="ECO:0000259" key="7">
    <source>
        <dbReference type="Pfam" id="PF00482"/>
    </source>
</evidence>
<dbReference type="PANTHER" id="PTHR35007:SF4">
    <property type="entry name" value="CONSERVED TRANSMEMBRANE PROTEIN-RELATED"/>
    <property type="match status" value="1"/>
</dbReference>
<evidence type="ECO:0000256" key="4">
    <source>
        <dbReference type="ARBA" id="ARBA00022989"/>
    </source>
</evidence>
<dbReference type="EMBL" id="SJZJ01000007">
    <property type="protein sequence ID" value="TCJ29895.1"/>
    <property type="molecule type" value="Genomic_DNA"/>
</dbReference>
<dbReference type="RefSeq" id="WP_131582298.1">
    <property type="nucleotide sequence ID" value="NZ_SJZJ01000007.1"/>
</dbReference>
<feature type="transmembrane region" description="Helical" evidence="6">
    <location>
        <begin position="245"/>
        <end position="268"/>
    </location>
</feature>
<feature type="domain" description="Type II secretion system protein GspF" evidence="7">
    <location>
        <begin position="147"/>
        <end position="229"/>
    </location>
</feature>
<protein>
    <recommendedName>
        <fullName evidence="7">Type II secretion system protein GspF domain-containing protein</fullName>
    </recommendedName>
</protein>
<dbReference type="Pfam" id="PF00482">
    <property type="entry name" value="T2SSF"/>
    <property type="match status" value="1"/>
</dbReference>
<comment type="subcellular location">
    <subcellularLocation>
        <location evidence="1">Cell membrane</location>
        <topology evidence="1">Multi-pass membrane protein</topology>
    </subcellularLocation>
</comment>
<sequence>MTSSVVWAVVATIAGAGAAALAWPASPGLNGRGRRAGVARRALAALVAGVSLAVGAGLGLDDVASAVGAASGWVGPVVLGVAVLAAGSWLRKRSGARRQVARRGAEVLELCDDLAGDLEAGASPGVALHRAAVRWPGFAGPASAHALGGSVPDAWRELARLPGAADLRAVAAAWQVAERTGAGLADALAAVGAGLRDQQRTRRLVASELASARATARLMAALPLLTLAVGSGAGDPIGFLVGTPVGLACAAAGLGLGFVGVAWIEAIATGLEEDAR</sequence>
<dbReference type="OrthoDB" id="3830559at2"/>